<evidence type="ECO:0000313" key="2">
    <source>
        <dbReference type="Proteomes" id="UP000735302"/>
    </source>
</evidence>
<accession>A0AAV3ZYX3</accession>
<sequence length="69" mass="7556">MHVRGRVRSGQAEETFNRNSLLMWSAQAEQLAHDDGGCSLQNGLPNPSSGRFHRFIAPVSSESNASQMV</sequence>
<name>A0AAV3ZYX3_9GAST</name>
<dbReference type="Proteomes" id="UP000735302">
    <property type="component" value="Unassembled WGS sequence"/>
</dbReference>
<evidence type="ECO:0000313" key="1">
    <source>
        <dbReference type="EMBL" id="GFO00083.1"/>
    </source>
</evidence>
<organism evidence="1 2">
    <name type="scientific">Plakobranchus ocellatus</name>
    <dbReference type="NCBI Taxonomy" id="259542"/>
    <lineage>
        <taxon>Eukaryota</taxon>
        <taxon>Metazoa</taxon>
        <taxon>Spiralia</taxon>
        <taxon>Lophotrochozoa</taxon>
        <taxon>Mollusca</taxon>
        <taxon>Gastropoda</taxon>
        <taxon>Heterobranchia</taxon>
        <taxon>Euthyneura</taxon>
        <taxon>Panpulmonata</taxon>
        <taxon>Sacoglossa</taxon>
        <taxon>Placobranchoidea</taxon>
        <taxon>Plakobranchidae</taxon>
        <taxon>Plakobranchus</taxon>
    </lineage>
</organism>
<keyword evidence="2" id="KW-1185">Reference proteome</keyword>
<protein>
    <submittedName>
        <fullName evidence="1">Uncharacterized protein</fullName>
    </submittedName>
</protein>
<dbReference type="EMBL" id="BLXT01003028">
    <property type="protein sequence ID" value="GFO00083.1"/>
    <property type="molecule type" value="Genomic_DNA"/>
</dbReference>
<comment type="caution">
    <text evidence="1">The sequence shown here is derived from an EMBL/GenBank/DDBJ whole genome shotgun (WGS) entry which is preliminary data.</text>
</comment>
<reference evidence="1 2" key="1">
    <citation type="journal article" date="2021" name="Elife">
        <title>Chloroplast acquisition without the gene transfer in kleptoplastic sea slugs, Plakobranchus ocellatus.</title>
        <authorList>
            <person name="Maeda T."/>
            <person name="Takahashi S."/>
            <person name="Yoshida T."/>
            <person name="Shimamura S."/>
            <person name="Takaki Y."/>
            <person name="Nagai Y."/>
            <person name="Toyoda A."/>
            <person name="Suzuki Y."/>
            <person name="Arimoto A."/>
            <person name="Ishii H."/>
            <person name="Satoh N."/>
            <person name="Nishiyama T."/>
            <person name="Hasebe M."/>
            <person name="Maruyama T."/>
            <person name="Minagawa J."/>
            <person name="Obokata J."/>
            <person name="Shigenobu S."/>
        </authorList>
    </citation>
    <scope>NUCLEOTIDE SEQUENCE [LARGE SCALE GENOMIC DNA]</scope>
</reference>
<gene>
    <name evidence="1" type="ORF">PoB_002658800</name>
</gene>
<proteinExistence type="predicted"/>
<dbReference type="AlphaFoldDB" id="A0AAV3ZYX3"/>